<keyword evidence="6 10" id="KW-0378">Hydrolase</keyword>
<keyword evidence="4 10" id="KW-0645">Protease</keyword>
<evidence type="ECO:0000313" key="16">
    <source>
        <dbReference type="Proteomes" id="UP001159364"/>
    </source>
</evidence>
<dbReference type="Pfam" id="PF05922">
    <property type="entry name" value="Inhibitor_I9"/>
    <property type="match status" value="1"/>
</dbReference>
<keyword evidence="7 10" id="KW-0720">Serine protease</keyword>
<dbReference type="PANTHER" id="PTHR10795">
    <property type="entry name" value="PROPROTEIN CONVERTASE SUBTILISIN/KEXIN"/>
    <property type="match status" value="1"/>
</dbReference>
<reference evidence="15 16" key="1">
    <citation type="submission" date="2021-09" db="EMBL/GenBank/DDBJ databases">
        <title>Genomic insights and catalytic innovation underlie evolution of tropane alkaloids biosynthesis.</title>
        <authorList>
            <person name="Wang Y.-J."/>
            <person name="Tian T."/>
            <person name="Huang J.-P."/>
            <person name="Huang S.-X."/>
        </authorList>
    </citation>
    <scope>NUCLEOTIDE SEQUENCE [LARGE SCALE GENOMIC DNA]</scope>
    <source>
        <strain evidence="15">KIB-2018</strain>
        <tissue evidence="15">Leaf</tissue>
    </source>
</reference>
<evidence type="ECO:0000259" key="13">
    <source>
        <dbReference type="Pfam" id="PF05922"/>
    </source>
</evidence>
<dbReference type="GO" id="GO:0009609">
    <property type="term" value="P:response to symbiotic bacterium"/>
    <property type="evidence" value="ECO:0007669"/>
    <property type="project" value="UniProtKB-ARBA"/>
</dbReference>
<keyword evidence="5 11" id="KW-0732">Signal</keyword>
<organism evidence="15 16">
    <name type="scientific">Erythroxylum novogranatense</name>
    <dbReference type="NCBI Taxonomy" id="1862640"/>
    <lineage>
        <taxon>Eukaryota</taxon>
        <taxon>Viridiplantae</taxon>
        <taxon>Streptophyta</taxon>
        <taxon>Embryophyta</taxon>
        <taxon>Tracheophyta</taxon>
        <taxon>Spermatophyta</taxon>
        <taxon>Magnoliopsida</taxon>
        <taxon>eudicotyledons</taxon>
        <taxon>Gunneridae</taxon>
        <taxon>Pentapetalae</taxon>
        <taxon>rosids</taxon>
        <taxon>fabids</taxon>
        <taxon>Malpighiales</taxon>
        <taxon>Erythroxylaceae</taxon>
        <taxon>Erythroxylum</taxon>
    </lineage>
</organism>
<evidence type="ECO:0000256" key="4">
    <source>
        <dbReference type="ARBA" id="ARBA00022670"/>
    </source>
</evidence>
<dbReference type="PROSITE" id="PS51892">
    <property type="entry name" value="SUBTILASE"/>
    <property type="match status" value="1"/>
</dbReference>
<dbReference type="InterPro" id="IPR045051">
    <property type="entry name" value="SBT"/>
</dbReference>
<dbReference type="InterPro" id="IPR023828">
    <property type="entry name" value="Peptidase_S8_Ser-AS"/>
</dbReference>
<keyword evidence="3" id="KW-0964">Secreted</keyword>
<dbReference type="InterPro" id="IPR041469">
    <property type="entry name" value="Subtilisin-like_FN3"/>
</dbReference>
<comment type="subcellular location">
    <subcellularLocation>
        <location evidence="1">Secreted</location>
    </subcellularLocation>
</comment>
<dbReference type="FunFam" id="3.40.50.200:FF:000006">
    <property type="entry name" value="Subtilisin-like protease SBT1.5"/>
    <property type="match status" value="1"/>
</dbReference>
<proteinExistence type="inferred from homology"/>
<dbReference type="GO" id="GO:0005576">
    <property type="term" value="C:extracellular region"/>
    <property type="evidence" value="ECO:0007669"/>
    <property type="project" value="UniProtKB-SubCell"/>
</dbReference>
<feature type="domain" description="Peptidase S8/S53" evidence="12">
    <location>
        <begin position="142"/>
        <end position="600"/>
    </location>
</feature>
<accession>A0AAV8UAK1</accession>
<dbReference type="CDD" id="cd04852">
    <property type="entry name" value="Peptidases_S8_3"/>
    <property type="match status" value="1"/>
</dbReference>
<dbReference type="GO" id="GO:0006508">
    <property type="term" value="P:proteolysis"/>
    <property type="evidence" value="ECO:0007669"/>
    <property type="project" value="UniProtKB-KW"/>
</dbReference>
<protein>
    <submittedName>
        <fullName evidence="15">Uncharacterized protein</fullName>
    </submittedName>
</protein>
<dbReference type="EMBL" id="JAIWQS010000001">
    <property type="protein sequence ID" value="KAJ8775385.1"/>
    <property type="molecule type" value="Genomic_DNA"/>
</dbReference>
<comment type="similarity">
    <text evidence="2 10">Belongs to the peptidase S8 family.</text>
</comment>
<dbReference type="InterPro" id="IPR037045">
    <property type="entry name" value="S8pro/Inhibitor_I9_sf"/>
</dbReference>
<dbReference type="PROSITE" id="PS00137">
    <property type="entry name" value="SUBTILASE_HIS"/>
    <property type="match status" value="1"/>
</dbReference>
<evidence type="ECO:0000256" key="11">
    <source>
        <dbReference type="SAM" id="SignalP"/>
    </source>
</evidence>
<feature type="signal peptide" evidence="11">
    <location>
        <begin position="1"/>
        <end position="27"/>
    </location>
</feature>
<evidence type="ECO:0000256" key="5">
    <source>
        <dbReference type="ARBA" id="ARBA00022729"/>
    </source>
</evidence>
<feature type="domain" description="Subtilisin-like protease fibronectin type-III" evidence="14">
    <location>
        <begin position="667"/>
        <end position="770"/>
    </location>
</feature>
<evidence type="ECO:0000256" key="8">
    <source>
        <dbReference type="ARBA" id="ARBA00023180"/>
    </source>
</evidence>
<feature type="chain" id="PRO_5043911298" evidence="11">
    <location>
        <begin position="28"/>
        <end position="775"/>
    </location>
</feature>
<dbReference type="Proteomes" id="UP001159364">
    <property type="component" value="Linkage Group LG01"/>
</dbReference>
<evidence type="ECO:0000256" key="9">
    <source>
        <dbReference type="PIRSR" id="PIRSR615500-1"/>
    </source>
</evidence>
<evidence type="ECO:0000256" key="6">
    <source>
        <dbReference type="ARBA" id="ARBA00022801"/>
    </source>
</evidence>
<feature type="active site" description="Charge relay system" evidence="9 10">
    <location>
        <position position="151"/>
    </location>
</feature>
<keyword evidence="8" id="KW-0325">Glycoprotein</keyword>
<sequence>MGCFDPTSELVLLCLLFLLLLLETGKAFSDQKEPFQTYIIHLDHSQKPDSFSTHHEWHRSILTSLSNPPPHDDDNDAVLYSYEHVLHGFSARLTKSQLAEIQNSPAHIATHKDSFVKLATTHSPQFLGLNHKNGLWPTASYGAGAIIGVVDTGVWPESESFKDDDMPPVPERWKGKCESGESFSPSLCNRKLIGARTFSKGLVSDGSKVLPEVDYDSARDLDGHGTHVSSTAAGNYVNGVSYFGYALGKARGVAPRAHIASYKVIHATSSSDQGGTTVDILAAIDAAITDGVDILSMSIGGEPDDYFNDPMAIGSLKAIEKGIFVVAAAGNNNDLLTSPFNRAQNGAPWITTVGAATIDRSFEAVLKLKNGNTVKGISYFPQSIFISNTSLYFGRSSEAESTCFPGSLNPSEAHRKIVVCNVSLTISMKDQEKELVRVGAEAGIFVLEEIGFTVPSKFYTIPTMMVPASSLEDLVGEQKVKSLKFVTTEYHTKPAPEVAEFSLRGPNPVSPNILKPDIVAPGVDILAATVPTVPVTNLGRYGLSTDYTIMSGTSMATPHVAGVAAMLKNVHPGWSPAAIRSAIMTTSYVIDNTGKFLLDQATKIFATPLAYGAGHIDPNKAIDPGLVYDLSFDDYVGFLCGLGYSKKEMEKAIGKRHWNCQRGKEQDLNYPSFMVNFSGEQHSSAVKKFRRVVTNVGNDSSVYHATTEYRVPGFSIVVEPTTLSFTHKYQKLCFSMEIKLDEEVLSEHGKEFYGVLKWTDQHNHVVSSPVEILKP</sequence>
<dbReference type="PRINTS" id="PR00723">
    <property type="entry name" value="SUBTILISIN"/>
</dbReference>
<dbReference type="Gene3D" id="3.50.30.30">
    <property type="match status" value="1"/>
</dbReference>
<evidence type="ECO:0000256" key="7">
    <source>
        <dbReference type="ARBA" id="ARBA00022825"/>
    </source>
</evidence>
<dbReference type="Pfam" id="PF17766">
    <property type="entry name" value="fn3_6"/>
    <property type="match status" value="1"/>
</dbReference>
<dbReference type="InterPro" id="IPR022398">
    <property type="entry name" value="Peptidase_S8_His-AS"/>
</dbReference>
<gene>
    <name evidence="15" type="ORF">K2173_023150</name>
</gene>
<dbReference type="CDD" id="cd02120">
    <property type="entry name" value="PA_subtilisin_like"/>
    <property type="match status" value="1"/>
</dbReference>
<dbReference type="PROSITE" id="PS00138">
    <property type="entry name" value="SUBTILASE_SER"/>
    <property type="match status" value="1"/>
</dbReference>
<comment type="caution">
    <text evidence="15">The sequence shown here is derived from an EMBL/GenBank/DDBJ whole genome shotgun (WGS) entry which is preliminary data.</text>
</comment>
<dbReference type="InterPro" id="IPR015500">
    <property type="entry name" value="Peptidase_S8_subtilisin-rel"/>
</dbReference>
<dbReference type="FunFam" id="3.30.70.80:FF:000003">
    <property type="entry name" value="Subtilisin-like protease SBT1.9"/>
    <property type="match status" value="1"/>
</dbReference>
<evidence type="ECO:0000259" key="12">
    <source>
        <dbReference type="Pfam" id="PF00082"/>
    </source>
</evidence>
<dbReference type="GO" id="GO:0004252">
    <property type="term" value="F:serine-type endopeptidase activity"/>
    <property type="evidence" value="ECO:0007669"/>
    <property type="project" value="UniProtKB-UniRule"/>
</dbReference>
<feature type="active site" description="Charge relay system" evidence="9 10">
    <location>
        <position position="554"/>
    </location>
</feature>
<dbReference type="InterPro" id="IPR000209">
    <property type="entry name" value="Peptidase_S8/S53_dom"/>
</dbReference>
<evidence type="ECO:0000256" key="2">
    <source>
        <dbReference type="ARBA" id="ARBA00011073"/>
    </source>
</evidence>
<dbReference type="InterPro" id="IPR010259">
    <property type="entry name" value="S8pro/Inhibitor_I9"/>
</dbReference>
<dbReference type="AlphaFoldDB" id="A0AAV8UAK1"/>
<evidence type="ECO:0000256" key="1">
    <source>
        <dbReference type="ARBA" id="ARBA00004613"/>
    </source>
</evidence>
<evidence type="ECO:0000259" key="14">
    <source>
        <dbReference type="Pfam" id="PF17766"/>
    </source>
</evidence>
<keyword evidence="16" id="KW-1185">Reference proteome</keyword>
<dbReference type="InterPro" id="IPR036852">
    <property type="entry name" value="Peptidase_S8/S53_dom_sf"/>
</dbReference>
<dbReference type="InterPro" id="IPR034197">
    <property type="entry name" value="Peptidases_S8_3"/>
</dbReference>
<name>A0AAV8UAK1_9ROSI</name>
<evidence type="ECO:0000256" key="3">
    <source>
        <dbReference type="ARBA" id="ARBA00022525"/>
    </source>
</evidence>
<evidence type="ECO:0000313" key="15">
    <source>
        <dbReference type="EMBL" id="KAJ8775385.1"/>
    </source>
</evidence>
<dbReference type="Gene3D" id="2.60.40.2310">
    <property type="match status" value="1"/>
</dbReference>
<evidence type="ECO:0000256" key="10">
    <source>
        <dbReference type="PROSITE-ProRule" id="PRU01240"/>
    </source>
</evidence>
<dbReference type="Gene3D" id="3.30.70.80">
    <property type="entry name" value="Peptidase S8 propeptide/proteinase inhibitor I9"/>
    <property type="match status" value="1"/>
</dbReference>
<feature type="active site" description="Charge relay system" evidence="9 10">
    <location>
        <position position="224"/>
    </location>
</feature>
<dbReference type="Gene3D" id="3.40.50.200">
    <property type="entry name" value="Peptidase S8/S53 domain"/>
    <property type="match status" value="1"/>
</dbReference>
<dbReference type="Pfam" id="PF00082">
    <property type="entry name" value="Peptidase_S8"/>
    <property type="match status" value="1"/>
</dbReference>
<dbReference type="SUPFAM" id="SSF52743">
    <property type="entry name" value="Subtilisin-like"/>
    <property type="match status" value="1"/>
</dbReference>
<feature type="domain" description="Inhibitor I9" evidence="13">
    <location>
        <begin position="37"/>
        <end position="118"/>
    </location>
</feature>